<evidence type="ECO:0000313" key="2">
    <source>
        <dbReference type="Proteomes" id="UP000075881"/>
    </source>
</evidence>
<organism evidence="1 2">
    <name type="scientific">Anopheles christyi</name>
    <dbReference type="NCBI Taxonomy" id="43041"/>
    <lineage>
        <taxon>Eukaryota</taxon>
        <taxon>Metazoa</taxon>
        <taxon>Ecdysozoa</taxon>
        <taxon>Arthropoda</taxon>
        <taxon>Hexapoda</taxon>
        <taxon>Insecta</taxon>
        <taxon>Pterygota</taxon>
        <taxon>Neoptera</taxon>
        <taxon>Endopterygota</taxon>
        <taxon>Diptera</taxon>
        <taxon>Nematocera</taxon>
        <taxon>Culicoidea</taxon>
        <taxon>Culicidae</taxon>
        <taxon>Anophelinae</taxon>
        <taxon>Anopheles</taxon>
    </lineage>
</organism>
<name>A0A182KHU3_9DIPT</name>
<keyword evidence="2" id="KW-1185">Reference proteome</keyword>
<dbReference type="VEuPathDB" id="VectorBase:ACHR014052"/>
<reference evidence="2" key="1">
    <citation type="submission" date="2013-03" db="EMBL/GenBank/DDBJ databases">
        <title>The Genome Sequence of Anopheles christyi ACHKN1017.</title>
        <authorList>
            <consortium name="The Broad Institute Genomics Platform"/>
            <person name="Neafsey D.E."/>
            <person name="Besansky N."/>
            <person name="Walker B."/>
            <person name="Young S.K."/>
            <person name="Zeng Q."/>
            <person name="Gargeya S."/>
            <person name="Fitzgerald M."/>
            <person name="Haas B."/>
            <person name="Abouelleil A."/>
            <person name="Allen A.W."/>
            <person name="Alvarado L."/>
            <person name="Arachchi H.M."/>
            <person name="Berlin A.M."/>
            <person name="Chapman S.B."/>
            <person name="Gainer-Dewar J."/>
            <person name="Goldberg J."/>
            <person name="Griggs A."/>
            <person name="Gujja S."/>
            <person name="Hansen M."/>
            <person name="Howarth C."/>
            <person name="Imamovic A."/>
            <person name="Ireland A."/>
            <person name="Larimer J."/>
            <person name="McCowan C."/>
            <person name="Murphy C."/>
            <person name="Pearson M."/>
            <person name="Poon T.W."/>
            <person name="Priest M."/>
            <person name="Roberts A."/>
            <person name="Saif S."/>
            <person name="Shea T."/>
            <person name="Sisk P."/>
            <person name="Sykes S."/>
            <person name="Wortman J."/>
            <person name="Nusbaum C."/>
            <person name="Birren B."/>
        </authorList>
    </citation>
    <scope>NUCLEOTIDE SEQUENCE [LARGE SCALE GENOMIC DNA]</scope>
    <source>
        <strain evidence="2">ACHKN1017</strain>
    </source>
</reference>
<protein>
    <submittedName>
        <fullName evidence="1">Uncharacterized protein</fullName>
    </submittedName>
</protein>
<dbReference type="Proteomes" id="UP000075881">
    <property type="component" value="Unassembled WGS sequence"/>
</dbReference>
<accession>A0A182KHU3</accession>
<evidence type="ECO:0000313" key="1">
    <source>
        <dbReference type="EnsemblMetazoa" id="ACHR014052-PA"/>
    </source>
</evidence>
<dbReference type="AlphaFoldDB" id="A0A182KHU3"/>
<proteinExistence type="predicted"/>
<sequence length="170" mass="18589">VVRPGTTSARARSSQHQLSDRFRSSRCEPKERDFLRVIMGENMPVEWLWLFGCLFVLEVDKAAGVAKSLVEDDFLLAAADEDDDVFPEPDGGFSTAAVECDEALLVALLAAECAPVLPVLVALPALRRRRDRSPGSVFFAGVIVGLTLRCCPSAVVDEPLTPTTWPDLWC</sequence>
<reference evidence="1" key="2">
    <citation type="submission" date="2020-05" db="UniProtKB">
        <authorList>
            <consortium name="EnsemblMetazoa"/>
        </authorList>
    </citation>
    <scope>IDENTIFICATION</scope>
    <source>
        <strain evidence="1">ACHKN1017</strain>
    </source>
</reference>
<dbReference type="EnsemblMetazoa" id="ACHR014052-RA">
    <property type="protein sequence ID" value="ACHR014052-PA"/>
    <property type="gene ID" value="ACHR014052"/>
</dbReference>